<evidence type="ECO:0000256" key="8">
    <source>
        <dbReference type="SAM" id="SignalP"/>
    </source>
</evidence>
<proteinExistence type="predicted"/>
<feature type="compositionally biased region" description="Basic residues" evidence="7">
    <location>
        <begin position="608"/>
        <end position="617"/>
    </location>
</feature>
<dbReference type="InterPro" id="IPR029048">
    <property type="entry name" value="HSP70_C_sf"/>
</dbReference>
<dbReference type="CDD" id="cd10230">
    <property type="entry name" value="ASKHA_NBD_HSP70_HYOU1"/>
    <property type="match status" value="1"/>
</dbReference>
<name>A0A9W8HRR6_9FUNG</name>
<comment type="caution">
    <text evidence="9">The sequence shown here is derived from an EMBL/GenBank/DDBJ whole genome shotgun (WGS) entry which is preliminary data.</text>
</comment>
<dbReference type="GO" id="GO:0005524">
    <property type="term" value="F:ATP binding"/>
    <property type="evidence" value="ECO:0007669"/>
    <property type="project" value="UniProtKB-KW"/>
</dbReference>
<dbReference type="InterPro" id="IPR013126">
    <property type="entry name" value="Hsp_70_fam"/>
</dbReference>
<dbReference type="PANTHER" id="PTHR45639:SF3">
    <property type="entry name" value="HYPOXIA UP-REGULATED PROTEIN 1"/>
    <property type="match status" value="1"/>
</dbReference>
<feature type="compositionally biased region" description="Polar residues" evidence="7">
    <location>
        <begin position="879"/>
        <end position="892"/>
    </location>
</feature>
<dbReference type="PROSITE" id="PS01036">
    <property type="entry name" value="HSP70_3"/>
    <property type="match status" value="1"/>
</dbReference>
<dbReference type="EMBL" id="JANBUM010000040">
    <property type="protein sequence ID" value="KAJ2786890.1"/>
    <property type="molecule type" value="Genomic_DNA"/>
</dbReference>
<feature type="region of interest" description="Disordered" evidence="7">
    <location>
        <begin position="582"/>
        <end position="626"/>
    </location>
</feature>
<dbReference type="PRINTS" id="PR00301">
    <property type="entry name" value="HEATSHOCK70"/>
</dbReference>
<dbReference type="Gene3D" id="3.30.30.30">
    <property type="match status" value="1"/>
</dbReference>
<dbReference type="Gene3D" id="3.90.640.10">
    <property type="entry name" value="Actin, Chain A, domain 4"/>
    <property type="match status" value="1"/>
</dbReference>
<dbReference type="Proteomes" id="UP001140172">
    <property type="component" value="Unassembled WGS sequence"/>
</dbReference>
<dbReference type="InterPro" id="IPR018181">
    <property type="entry name" value="Heat_shock_70_CS"/>
</dbReference>
<dbReference type="SUPFAM" id="SSF53067">
    <property type="entry name" value="Actin-like ATPase domain"/>
    <property type="match status" value="2"/>
</dbReference>
<feature type="chain" id="PRO_5040898527" evidence="8">
    <location>
        <begin position="34"/>
        <end position="900"/>
    </location>
</feature>
<accession>A0A9W8HRR6</accession>
<evidence type="ECO:0000256" key="5">
    <source>
        <dbReference type="ARBA" id="ARBA00022840"/>
    </source>
</evidence>
<dbReference type="PANTHER" id="PTHR45639">
    <property type="entry name" value="HSC70CB, ISOFORM G-RELATED"/>
    <property type="match status" value="1"/>
</dbReference>
<dbReference type="GO" id="GO:0034663">
    <property type="term" value="C:endoplasmic reticulum chaperone complex"/>
    <property type="evidence" value="ECO:0007669"/>
    <property type="project" value="TreeGrafter"/>
</dbReference>
<feature type="compositionally biased region" description="Acidic residues" evidence="7">
    <location>
        <begin position="864"/>
        <end position="877"/>
    </location>
</feature>
<evidence type="ECO:0000313" key="9">
    <source>
        <dbReference type="EMBL" id="KAJ2786890.1"/>
    </source>
</evidence>
<dbReference type="GO" id="GO:0030968">
    <property type="term" value="P:endoplasmic reticulum unfolded protein response"/>
    <property type="evidence" value="ECO:0007669"/>
    <property type="project" value="TreeGrafter"/>
</dbReference>
<evidence type="ECO:0000256" key="1">
    <source>
        <dbReference type="ARBA" id="ARBA00004319"/>
    </source>
</evidence>
<evidence type="ECO:0000256" key="3">
    <source>
        <dbReference type="ARBA" id="ARBA00022741"/>
    </source>
</evidence>
<feature type="compositionally biased region" description="Polar residues" evidence="7">
    <location>
        <begin position="852"/>
        <end position="862"/>
    </location>
</feature>
<feature type="signal peptide" evidence="8">
    <location>
        <begin position="1"/>
        <end position="33"/>
    </location>
</feature>
<feature type="region of interest" description="Disordered" evidence="7">
    <location>
        <begin position="849"/>
        <end position="900"/>
    </location>
</feature>
<dbReference type="AlphaFoldDB" id="A0A9W8HRR6"/>
<keyword evidence="4" id="KW-0256">Endoplasmic reticulum</keyword>
<protein>
    <submittedName>
        <fullName evidence="9">Lumenal Hsp70 protein</fullName>
    </submittedName>
</protein>
<dbReference type="Gene3D" id="2.60.34.10">
    <property type="entry name" value="Substrate Binding Domain Of DNAk, Chain A, domain 1"/>
    <property type="match status" value="1"/>
</dbReference>
<dbReference type="InterPro" id="IPR029047">
    <property type="entry name" value="HSP70_peptide-bd_sf"/>
</dbReference>
<comment type="subcellular location">
    <subcellularLocation>
        <location evidence="1">Endoplasmic reticulum lumen</location>
    </subcellularLocation>
</comment>
<dbReference type="InterPro" id="IPR043129">
    <property type="entry name" value="ATPase_NBD"/>
</dbReference>
<evidence type="ECO:0000256" key="7">
    <source>
        <dbReference type="SAM" id="MobiDB-lite"/>
    </source>
</evidence>
<keyword evidence="10" id="KW-1185">Reference proteome</keyword>
<dbReference type="Gene3D" id="3.30.420.40">
    <property type="match status" value="2"/>
</dbReference>
<gene>
    <name evidence="9" type="primary">LHS1</name>
    <name evidence="9" type="ORF">GGI15_001159</name>
</gene>
<evidence type="ECO:0000313" key="10">
    <source>
        <dbReference type="Proteomes" id="UP001140172"/>
    </source>
</evidence>
<dbReference type="SUPFAM" id="SSF100934">
    <property type="entry name" value="Heat shock protein 70kD (HSP70), C-terminal subdomain"/>
    <property type="match status" value="1"/>
</dbReference>
<keyword evidence="3" id="KW-0547">Nucleotide-binding</keyword>
<evidence type="ECO:0000256" key="4">
    <source>
        <dbReference type="ARBA" id="ARBA00022824"/>
    </source>
</evidence>
<reference evidence="9" key="1">
    <citation type="submission" date="2022-07" db="EMBL/GenBank/DDBJ databases">
        <title>Phylogenomic reconstructions and comparative analyses of Kickxellomycotina fungi.</title>
        <authorList>
            <person name="Reynolds N.K."/>
            <person name="Stajich J.E."/>
            <person name="Barry K."/>
            <person name="Grigoriev I.V."/>
            <person name="Crous P."/>
            <person name="Smith M.E."/>
        </authorList>
    </citation>
    <scope>NUCLEOTIDE SEQUENCE</scope>
    <source>
        <strain evidence="9">BCRC 34489</strain>
    </source>
</reference>
<dbReference type="OrthoDB" id="10262720at2759"/>
<dbReference type="Gene3D" id="1.20.1270.10">
    <property type="match status" value="1"/>
</dbReference>
<keyword evidence="6" id="KW-0143">Chaperone</keyword>
<keyword evidence="5" id="KW-0067">ATP-binding</keyword>
<dbReference type="GO" id="GO:0140662">
    <property type="term" value="F:ATP-dependent protein folding chaperone"/>
    <property type="evidence" value="ECO:0007669"/>
    <property type="project" value="InterPro"/>
</dbReference>
<evidence type="ECO:0000256" key="6">
    <source>
        <dbReference type="ARBA" id="ARBA00023186"/>
    </source>
</evidence>
<dbReference type="GO" id="GO:0005788">
    <property type="term" value="C:endoplasmic reticulum lumen"/>
    <property type="evidence" value="ECO:0007669"/>
    <property type="project" value="UniProtKB-SubCell"/>
</dbReference>
<evidence type="ECO:0000256" key="2">
    <source>
        <dbReference type="ARBA" id="ARBA00022729"/>
    </source>
</evidence>
<keyword evidence="2 8" id="KW-0732">Signal</keyword>
<organism evidence="9 10">
    <name type="scientific">Coemansia interrupta</name>
    <dbReference type="NCBI Taxonomy" id="1126814"/>
    <lineage>
        <taxon>Eukaryota</taxon>
        <taxon>Fungi</taxon>
        <taxon>Fungi incertae sedis</taxon>
        <taxon>Zoopagomycota</taxon>
        <taxon>Kickxellomycotina</taxon>
        <taxon>Kickxellomycetes</taxon>
        <taxon>Kickxellales</taxon>
        <taxon>Kickxellaceae</taxon>
        <taxon>Coemansia</taxon>
    </lineage>
</organism>
<dbReference type="Pfam" id="PF00012">
    <property type="entry name" value="HSP70"/>
    <property type="match status" value="1"/>
</dbReference>
<sequence>MVSLGLLHSRGRRHAAVLLLFCLLVCTVPCASAAVLGIDFGTEWFTIALANPGRPLDLVLNRDANRQTASVVTVNGLERTFGSNAVAIAPRYAASTFMAVRNLLGVQYDSDVAAEYRQQFPNNMIRDPGTGAVAFRYGTAANETLTVQEIVAMQLRHAQQLVKESEGLLVKDVVLTVPSFFDRTQRQAMLDAATLAGFRTISLVNDGSAVALNYAMSRKFTKAETHLFYDMGAGKTVATVASINSRSSGKASKTSKATVINVHAFASDKTLGGQEVDFAMRDLLIEKFATANSLAANDIRSSGRAMNRLLKEAKRVKTILSVNTDAVASVEGLHQGIDFRAQVTRAELEQITAHLLDRVRAPIDNVLKAANMTVGDIDSIVLVGGGTRVPFVQKAISSAFGTDKISRNVNAEEACVMGAVFKGATLSSHFRVRDMRLRDAMSHAVRGTYTTESKSLLGSAKQETVYLYPEFGAVGARRVVRDFRGSDMTLNFEAKTSGESGDSWHPLAVARVSGVSGASSKLKSKGVVSDKPEVKVIVQTNELGFFEVVKADAAFNVTNPAYAQYLEDLAAWEKESAAFAAGTTDAASESESESESQTVADGDESKSKAKGKAKSSLRSRPTAQPETVTEIVHLDLEVDYLGLVKMSDEEMKKSQSLLKRMDMDDDARNAHHGAINQLETLIYHLRDVVEDDDVIGITTEEQRDALVEAVNEAADWLESHAEASTVDQIEKKVAALKELERPIVFRKLQASKRPEHIESLRSILSQAEGLIAVFRKEHTEAELEPVADILQELEDVLDGTSSWIESMASKQESLEPHADPVLTTDAMDTKAVAIERILAKLVAKKIKKAKSETQAESTTNAGDQDGESDEYLDDDDGVSGNTTDESPSTPSAEENGHDEL</sequence>